<gene>
    <name evidence="7" type="ORF">J0I24_03990</name>
</gene>
<keyword evidence="2" id="KW-0238">DNA-binding</keyword>
<dbReference type="SUPFAM" id="SSF51206">
    <property type="entry name" value="cAMP-binding domain-like"/>
    <property type="match status" value="1"/>
</dbReference>
<dbReference type="SUPFAM" id="SSF46785">
    <property type="entry name" value="Winged helix' DNA-binding domain"/>
    <property type="match status" value="1"/>
</dbReference>
<sequence length="279" mass="30697">MNDSKTPIWAARSGWWERLQPVEKARVASEVGYQSVPAGQALQPLGETAQHWIGLMSGLAKFTVTTTSGKPLVYSGVGAGGWFGEGTLMRLGVWRYQAQAIRTCELALVPRETFLWLLERNIAFNHYLLQQLNDRLELMTLQALDDQQSGAESIVARTLRHLFHPLAGANGGALKVTQSEIGQLCHLSRQRVNQAFQRLEADGVLHLRYGGVEILDADKLRTWEFRCLNAKTSEKSLLKRRPTALPRSNGVADYFCASDTTGESTSASSAEPPGCGTRG</sequence>
<proteinExistence type="predicted"/>
<evidence type="ECO:0000256" key="3">
    <source>
        <dbReference type="ARBA" id="ARBA00023163"/>
    </source>
</evidence>
<reference evidence="7" key="1">
    <citation type="submission" date="2021-02" db="EMBL/GenBank/DDBJ databases">
        <title>Thiocyanate and organic carbon inputs drive convergent selection for specific autotrophic Afipia and Thiobacillus strains within complex microbiomes.</title>
        <authorList>
            <person name="Huddy R.J."/>
            <person name="Sachdeva R."/>
            <person name="Kadzinga F."/>
            <person name="Kantor R.S."/>
            <person name="Harrison S.T.L."/>
            <person name="Banfield J.F."/>
        </authorList>
    </citation>
    <scope>NUCLEOTIDE SEQUENCE</scope>
    <source>
        <strain evidence="7">SCN18_13_7_16_R3_B_64_19</strain>
    </source>
</reference>
<dbReference type="PANTHER" id="PTHR24567">
    <property type="entry name" value="CRP FAMILY TRANSCRIPTIONAL REGULATORY PROTEIN"/>
    <property type="match status" value="1"/>
</dbReference>
<evidence type="ECO:0000259" key="5">
    <source>
        <dbReference type="PROSITE" id="PS50042"/>
    </source>
</evidence>
<dbReference type="Gene3D" id="2.60.120.10">
    <property type="entry name" value="Jelly Rolls"/>
    <property type="match status" value="1"/>
</dbReference>
<dbReference type="InterPro" id="IPR050397">
    <property type="entry name" value="Env_Response_Regulators"/>
</dbReference>
<dbReference type="PROSITE" id="PS50042">
    <property type="entry name" value="CNMP_BINDING_3"/>
    <property type="match status" value="1"/>
</dbReference>
<feature type="region of interest" description="Disordered" evidence="4">
    <location>
        <begin position="260"/>
        <end position="279"/>
    </location>
</feature>
<evidence type="ECO:0000259" key="6">
    <source>
        <dbReference type="PROSITE" id="PS51063"/>
    </source>
</evidence>
<dbReference type="Proteomes" id="UP000664800">
    <property type="component" value="Unassembled WGS sequence"/>
</dbReference>
<evidence type="ECO:0000256" key="2">
    <source>
        <dbReference type="ARBA" id="ARBA00023125"/>
    </source>
</evidence>
<feature type="compositionally biased region" description="Low complexity" evidence="4">
    <location>
        <begin position="261"/>
        <end position="279"/>
    </location>
</feature>
<dbReference type="InterPro" id="IPR014710">
    <property type="entry name" value="RmlC-like_jellyroll"/>
</dbReference>
<keyword evidence="3" id="KW-0804">Transcription</keyword>
<evidence type="ECO:0000313" key="7">
    <source>
        <dbReference type="EMBL" id="MBN8743448.1"/>
    </source>
</evidence>
<feature type="domain" description="Cyclic nucleotide-binding" evidence="5">
    <location>
        <begin position="15"/>
        <end position="135"/>
    </location>
</feature>
<comment type="caution">
    <text evidence="7">The sequence shown here is derived from an EMBL/GenBank/DDBJ whole genome shotgun (WGS) entry which is preliminary data.</text>
</comment>
<dbReference type="InterPro" id="IPR036390">
    <property type="entry name" value="WH_DNA-bd_sf"/>
</dbReference>
<evidence type="ECO:0000256" key="4">
    <source>
        <dbReference type="SAM" id="MobiDB-lite"/>
    </source>
</evidence>
<dbReference type="GO" id="GO:0003700">
    <property type="term" value="F:DNA-binding transcription factor activity"/>
    <property type="evidence" value="ECO:0007669"/>
    <property type="project" value="TreeGrafter"/>
</dbReference>
<dbReference type="InterPro" id="IPR012318">
    <property type="entry name" value="HTH_CRP"/>
</dbReference>
<dbReference type="GO" id="GO:0003677">
    <property type="term" value="F:DNA binding"/>
    <property type="evidence" value="ECO:0007669"/>
    <property type="project" value="UniProtKB-KW"/>
</dbReference>
<dbReference type="RefSeq" id="WP_276728210.1">
    <property type="nucleotide sequence ID" value="NZ_JAFKMR010000011.1"/>
</dbReference>
<protein>
    <submittedName>
        <fullName evidence="7">Crp/Fnr family transcriptional regulator</fullName>
    </submittedName>
</protein>
<dbReference type="InterPro" id="IPR000595">
    <property type="entry name" value="cNMP-bd_dom"/>
</dbReference>
<dbReference type="EMBL" id="JAFKMR010000011">
    <property type="protein sequence ID" value="MBN8743448.1"/>
    <property type="molecule type" value="Genomic_DNA"/>
</dbReference>
<dbReference type="CDD" id="cd00038">
    <property type="entry name" value="CAP_ED"/>
    <property type="match status" value="1"/>
</dbReference>
<dbReference type="Pfam" id="PF00027">
    <property type="entry name" value="cNMP_binding"/>
    <property type="match status" value="1"/>
</dbReference>
<dbReference type="SMART" id="SM00419">
    <property type="entry name" value="HTH_CRP"/>
    <property type="match status" value="1"/>
</dbReference>
<dbReference type="Pfam" id="PF13545">
    <property type="entry name" value="HTH_Crp_2"/>
    <property type="match status" value="1"/>
</dbReference>
<organism evidence="7 8">
    <name type="scientific">Thiomonas arsenitoxydans (strain DSM 22701 / CIP 110005 / 3As)</name>
    <dbReference type="NCBI Taxonomy" id="426114"/>
    <lineage>
        <taxon>Bacteria</taxon>
        <taxon>Pseudomonadati</taxon>
        <taxon>Pseudomonadota</taxon>
        <taxon>Betaproteobacteria</taxon>
        <taxon>Burkholderiales</taxon>
        <taxon>Thiomonas</taxon>
    </lineage>
</organism>
<name>A0A8I1MTY9_THIA3</name>
<keyword evidence="1" id="KW-0805">Transcription regulation</keyword>
<feature type="domain" description="HTH crp-type" evidence="6">
    <location>
        <begin position="152"/>
        <end position="218"/>
    </location>
</feature>
<dbReference type="InterPro" id="IPR018490">
    <property type="entry name" value="cNMP-bd_dom_sf"/>
</dbReference>
<dbReference type="GO" id="GO:0005829">
    <property type="term" value="C:cytosol"/>
    <property type="evidence" value="ECO:0007669"/>
    <property type="project" value="TreeGrafter"/>
</dbReference>
<evidence type="ECO:0000256" key="1">
    <source>
        <dbReference type="ARBA" id="ARBA00023015"/>
    </source>
</evidence>
<dbReference type="PANTHER" id="PTHR24567:SF68">
    <property type="entry name" value="DNA-BINDING TRANSCRIPTIONAL DUAL REGULATOR CRP"/>
    <property type="match status" value="1"/>
</dbReference>
<dbReference type="AlphaFoldDB" id="A0A8I1MTY9"/>
<dbReference type="PROSITE" id="PS51063">
    <property type="entry name" value="HTH_CRP_2"/>
    <property type="match status" value="1"/>
</dbReference>
<accession>A0A8I1MTY9</accession>
<evidence type="ECO:0000313" key="8">
    <source>
        <dbReference type="Proteomes" id="UP000664800"/>
    </source>
</evidence>